<reference evidence="3" key="1">
    <citation type="submission" date="2019-08" db="EMBL/GenBank/DDBJ databases">
        <title>The complete genome of Acinetobacter defluvii strain WCHAD010030.</title>
        <authorList>
            <person name="Hu Y."/>
            <person name="Qin J."/>
            <person name="Feng Y."/>
            <person name="Zong Z."/>
        </authorList>
    </citation>
    <scope>NUCLEOTIDE SEQUENCE</scope>
    <source>
        <strain evidence="3">WCHA30</strain>
    </source>
</reference>
<dbReference type="STRING" id="1871111.GCA_001704615_03049"/>
<dbReference type="Gene3D" id="3.30.700.10">
    <property type="entry name" value="Glycoprotein, Type 4 Pilin"/>
    <property type="match status" value="1"/>
</dbReference>
<keyword evidence="2" id="KW-0472">Membrane</keyword>
<feature type="transmembrane region" description="Helical" evidence="2">
    <location>
        <begin position="20"/>
        <end position="38"/>
    </location>
</feature>
<dbReference type="EMBL" id="CP029397">
    <property type="protein sequence ID" value="AWL30187.1"/>
    <property type="molecule type" value="Genomic_DNA"/>
</dbReference>
<dbReference type="AlphaFoldDB" id="A0A2S2FGT3"/>
<dbReference type="Pfam" id="PF07963">
    <property type="entry name" value="N_methyl"/>
    <property type="match status" value="1"/>
</dbReference>
<dbReference type="InterPro" id="IPR031982">
    <property type="entry name" value="PilE-like"/>
</dbReference>
<name>A0A2S2FGT3_9GAMM</name>
<dbReference type="SUPFAM" id="SSF54523">
    <property type="entry name" value="Pili subunits"/>
    <property type="match status" value="1"/>
</dbReference>
<dbReference type="PROSITE" id="PS00409">
    <property type="entry name" value="PROKAR_NTER_METHYL"/>
    <property type="match status" value="1"/>
</dbReference>
<dbReference type="InterPro" id="IPR000983">
    <property type="entry name" value="Bac_GSPG_pilin"/>
</dbReference>
<dbReference type="GO" id="GO:0015627">
    <property type="term" value="C:type II protein secretion system complex"/>
    <property type="evidence" value="ECO:0007669"/>
    <property type="project" value="InterPro"/>
</dbReference>
<dbReference type="InterPro" id="IPR012902">
    <property type="entry name" value="N_methyl_site"/>
</dbReference>
<dbReference type="InterPro" id="IPR045584">
    <property type="entry name" value="Pilin-like"/>
</dbReference>
<dbReference type="PANTHER" id="PTHR30093">
    <property type="entry name" value="GENERAL SECRETION PATHWAY PROTEIN G"/>
    <property type="match status" value="1"/>
</dbReference>
<keyword evidence="1" id="KW-0488">Methylation</keyword>
<protein>
    <submittedName>
        <fullName evidence="3">Prepilin-type N-terminal cleavage/methylation domain-containing protein</fullName>
    </submittedName>
</protein>
<keyword evidence="2" id="KW-1133">Transmembrane helix</keyword>
<evidence type="ECO:0000313" key="4">
    <source>
        <dbReference type="Proteomes" id="UP000245977"/>
    </source>
</evidence>
<dbReference type="GO" id="GO:0043683">
    <property type="term" value="P:type IV pilus assembly"/>
    <property type="evidence" value="ECO:0007669"/>
    <property type="project" value="InterPro"/>
</dbReference>
<keyword evidence="4" id="KW-1185">Reference proteome</keyword>
<dbReference type="OrthoDB" id="6713246at2"/>
<dbReference type="PRINTS" id="PR00813">
    <property type="entry name" value="BCTERIALGSPG"/>
</dbReference>
<sequence length="170" mass="19225">MKNDSVVKTYQIRFNQGFTLIELMVVVVIISILAAIAIPSYQHFVRRAHVAQAQQEMQKIAEQLERYKARNFSFKGFNASYLYPSNSVFDVLSQTLNLNSKYTITLVDSMDGNLLLTDKSSSGQGWSIKAISEDTTNYSLLLTSRGMHCKNITQENIDYDSCGTEGSEEW</sequence>
<dbReference type="Proteomes" id="UP000245977">
    <property type="component" value="Chromosome"/>
</dbReference>
<dbReference type="GO" id="GO:0015628">
    <property type="term" value="P:protein secretion by the type II secretion system"/>
    <property type="evidence" value="ECO:0007669"/>
    <property type="project" value="InterPro"/>
</dbReference>
<dbReference type="PANTHER" id="PTHR30093:SF47">
    <property type="entry name" value="TYPE IV PILUS NON-CORE MINOR PILIN PILE"/>
    <property type="match status" value="1"/>
</dbReference>
<evidence type="ECO:0000256" key="1">
    <source>
        <dbReference type="ARBA" id="ARBA00022481"/>
    </source>
</evidence>
<gene>
    <name evidence="3" type="ORF">DJ533_17270</name>
</gene>
<proteinExistence type="predicted"/>
<evidence type="ECO:0000256" key="2">
    <source>
        <dbReference type="SAM" id="Phobius"/>
    </source>
</evidence>
<keyword evidence="2" id="KW-0812">Transmembrane</keyword>
<dbReference type="KEGG" id="adv:DJ533_17270"/>
<evidence type="ECO:0000313" key="3">
    <source>
        <dbReference type="EMBL" id="AWL30187.1"/>
    </source>
</evidence>
<dbReference type="Pfam" id="PF16732">
    <property type="entry name" value="ComP_DUS"/>
    <property type="match status" value="1"/>
</dbReference>
<organism evidence="3 4">
    <name type="scientific">Acinetobacter defluvii</name>
    <dbReference type="NCBI Taxonomy" id="1871111"/>
    <lineage>
        <taxon>Bacteria</taxon>
        <taxon>Pseudomonadati</taxon>
        <taxon>Pseudomonadota</taxon>
        <taxon>Gammaproteobacteria</taxon>
        <taxon>Moraxellales</taxon>
        <taxon>Moraxellaceae</taxon>
        <taxon>Acinetobacter</taxon>
    </lineage>
</organism>
<dbReference type="RefSeq" id="WP_065993758.1">
    <property type="nucleotide sequence ID" value="NZ_CP029397.2"/>
</dbReference>
<accession>A0A2S2FGT3</accession>
<dbReference type="NCBIfam" id="TIGR02532">
    <property type="entry name" value="IV_pilin_GFxxxE"/>
    <property type="match status" value="1"/>
</dbReference>